<dbReference type="AlphaFoldDB" id="A0A7R8Z7L4"/>
<gene>
    <name evidence="4" type="ORF">TDIB3V08_LOCUS3003</name>
</gene>
<reference evidence="4" key="1">
    <citation type="submission" date="2020-11" db="EMBL/GenBank/DDBJ databases">
        <authorList>
            <person name="Tran Van P."/>
        </authorList>
    </citation>
    <scope>NUCLEOTIDE SEQUENCE</scope>
</reference>
<evidence type="ECO:0000259" key="3">
    <source>
        <dbReference type="PROSITE" id="PS51031"/>
    </source>
</evidence>
<dbReference type="Pfam" id="PF10545">
    <property type="entry name" value="MADF_DNA_bdg"/>
    <property type="match status" value="1"/>
</dbReference>
<feature type="domain" description="BESS" evidence="3">
    <location>
        <begin position="243"/>
        <end position="282"/>
    </location>
</feature>
<name>A0A7R8Z7L4_TIMDO</name>
<dbReference type="EMBL" id="OA565276">
    <property type="protein sequence ID" value="CAD7196667.1"/>
    <property type="molecule type" value="Genomic_DNA"/>
</dbReference>
<organism evidence="4">
    <name type="scientific">Timema douglasi</name>
    <name type="common">Walking stick</name>
    <dbReference type="NCBI Taxonomy" id="61478"/>
    <lineage>
        <taxon>Eukaryota</taxon>
        <taxon>Metazoa</taxon>
        <taxon>Ecdysozoa</taxon>
        <taxon>Arthropoda</taxon>
        <taxon>Hexapoda</taxon>
        <taxon>Insecta</taxon>
        <taxon>Pterygota</taxon>
        <taxon>Neoptera</taxon>
        <taxon>Polyneoptera</taxon>
        <taxon>Phasmatodea</taxon>
        <taxon>Timematodea</taxon>
        <taxon>Timematoidea</taxon>
        <taxon>Timematidae</taxon>
        <taxon>Timema</taxon>
    </lineage>
</organism>
<dbReference type="InterPro" id="IPR004210">
    <property type="entry name" value="BESS_motif"/>
</dbReference>
<protein>
    <recommendedName>
        <fullName evidence="3">BESS domain-containing protein</fullName>
    </recommendedName>
</protein>
<proteinExistence type="predicted"/>
<dbReference type="Pfam" id="PF02944">
    <property type="entry name" value="BESS"/>
    <property type="match status" value="1"/>
</dbReference>
<feature type="region of interest" description="Disordered" evidence="2">
    <location>
        <begin position="188"/>
        <end position="218"/>
    </location>
</feature>
<evidence type="ECO:0000256" key="1">
    <source>
        <dbReference type="PROSITE-ProRule" id="PRU00371"/>
    </source>
</evidence>
<comment type="subcellular location">
    <subcellularLocation>
        <location evidence="1">Nucleus</location>
    </subcellularLocation>
</comment>
<dbReference type="InterPro" id="IPR006578">
    <property type="entry name" value="MADF-dom"/>
</dbReference>
<sequence>MRRRQAKFWVIGSFRGHSTVLENFRRISVVLSLVTDQLTKASRVQMFKFMWFVNICAEREWKTILGKTTLITPDQDSNLDLLVIGSLVYCESSTLDHAVTEAAAVCKVKWRNLRECYRKAISHRARSGSEGGKSIRPWKFQQEMNFLHPYLAPIKDHSSYFAQVFVDEKGVSLHSDAENTESEVDIGNEIFTSPTPTPTPSTSSECTRPRKKHKKKSPEALSVASVLSQYLERNQINPISLPTDAIAHFFISMAETVKTLPPDLQVIAKKRVLDVVTECEMLAINRQYTSSDQKIL</sequence>
<dbReference type="GO" id="GO:0003677">
    <property type="term" value="F:DNA binding"/>
    <property type="evidence" value="ECO:0007669"/>
    <property type="project" value="InterPro"/>
</dbReference>
<evidence type="ECO:0000256" key="2">
    <source>
        <dbReference type="SAM" id="MobiDB-lite"/>
    </source>
</evidence>
<dbReference type="PROSITE" id="PS51031">
    <property type="entry name" value="BESS"/>
    <property type="match status" value="1"/>
</dbReference>
<evidence type="ECO:0000313" key="4">
    <source>
        <dbReference type="EMBL" id="CAD7196667.1"/>
    </source>
</evidence>
<accession>A0A7R8Z7L4</accession>
<keyword evidence="1" id="KW-0539">Nucleus</keyword>
<dbReference type="GO" id="GO:0005634">
    <property type="term" value="C:nucleus"/>
    <property type="evidence" value="ECO:0007669"/>
    <property type="project" value="UniProtKB-SubCell"/>
</dbReference>